<dbReference type="Pfam" id="PF00069">
    <property type="entry name" value="Pkinase"/>
    <property type="match status" value="1"/>
</dbReference>
<dbReference type="GO" id="GO:0005524">
    <property type="term" value="F:ATP binding"/>
    <property type="evidence" value="ECO:0007669"/>
    <property type="project" value="InterPro"/>
</dbReference>
<dbReference type="GO" id="GO:0004674">
    <property type="term" value="F:protein serine/threonine kinase activity"/>
    <property type="evidence" value="ECO:0007669"/>
    <property type="project" value="TreeGrafter"/>
</dbReference>
<dbReference type="PROSITE" id="PS50011">
    <property type="entry name" value="PROTEIN_KINASE_DOM"/>
    <property type="match status" value="1"/>
</dbReference>
<dbReference type="Gene3D" id="1.10.510.10">
    <property type="entry name" value="Transferase(Phosphotransferase) domain 1"/>
    <property type="match status" value="1"/>
</dbReference>
<dbReference type="InterPro" id="IPR000719">
    <property type="entry name" value="Prot_kinase_dom"/>
</dbReference>
<evidence type="ECO:0000256" key="1">
    <source>
        <dbReference type="SAM" id="SignalP"/>
    </source>
</evidence>
<evidence type="ECO:0000313" key="3">
    <source>
        <dbReference type="EMBL" id="KAI1881487.1"/>
    </source>
</evidence>
<name>A0A9P9WYM6_9PEZI</name>
<accession>A0A9P9WYM6</accession>
<dbReference type="AlphaFoldDB" id="A0A9P9WYM6"/>
<feature type="chain" id="PRO_5040216091" description="Protein kinase domain-containing protein" evidence="1">
    <location>
        <begin position="16"/>
        <end position="388"/>
    </location>
</feature>
<dbReference type="EMBL" id="JAFIMR010000001">
    <property type="protein sequence ID" value="KAI1881487.1"/>
    <property type="molecule type" value="Genomic_DNA"/>
</dbReference>
<comment type="caution">
    <text evidence="3">The sequence shown here is derived from an EMBL/GenBank/DDBJ whole genome shotgun (WGS) entry which is preliminary data.</text>
</comment>
<dbReference type="PANTHER" id="PTHR24359:SF37">
    <property type="entry name" value="PROTEIN KINASE DOMAIN-CONTAINING PROTEIN"/>
    <property type="match status" value="1"/>
</dbReference>
<feature type="domain" description="Protein kinase" evidence="2">
    <location>
        <begin position="105"/>
        <end position="388"/>
    </location>
</feature>
<dbReference type="Proteomes" id="UP000829685">
    <property type="component" value="Unassembled WGS sequence"/>
</dbReference>
<evidence type="ECO:0000259" key="2">
    <source>
        <dbReference type="PROSITE" id="PS50011"/>
    </source>
</evidence>
<dbReference type="SUPFAM" id="SSF56112">
    <property type="entry name" value="Protein kinase-like (PK-like)"/>
    <property type="match status" value="1"/>
</dbReference>
<dbReference type="PANTHER" id="PTHR24359">
    <property type="entry name" value="SERINE/THREONINE-PROTEIN KINASE SBK1"/>
    <property type="match status" value="1"/>
</dbReference>
<feature type="signal peptide" evidence="1">
    <location>
        <begin position="1"/>
        <end position="15"/>
    </location>
</feature>
<dbReference type="SMART" id="SM00220">
    <property type="entry name" value="S_TKc"/>
    <property type="match status" value="1"/>
</dbReference>
<keyword evidence="1" id="KW-0732">Signal</keyword>
<sequence length="388" mass="45223">MLLFAILLLSEKGYCVFQFIDQGLNDRELPFQMRSNNGLYEFLDSSSRELRCFEHWKQAFRNQFDTYQWRVCTPYFEQGDGGKITVQHFSSRTVLPFLESERNDHEIEYLQELGGYGEISYVKIHESSHDFSKLQHISGPEGPFALKRMLCSGRERQNFEKELKMLETFSGRTHAHMVTLLAAYQLSNDYYLLFPWAKEDLSRWWQRNNHEKRNWAFHKWISEQCLRLTEALGLIHFPPAQNSLTPTERRYGRHGDIKAENILVFETKEGEEMFVIADFGLAELHRKTSRSNQSPAYLAKTEECRPPECDLQNANTISAAFDIWTLGVVFLNMITWLIGGEEYIGKFEQARYSLEGPFGVQKSTYFTKVLSGPKYGAFMVKESVTKVV</sequence>
<organism evidence="3 4">
    <name type="scientific">Neoarthrinium moseri</name>
    <dbReference type="NCBI Taxonomy" id="1658444"/>
    <lineage>
        <taxon>Eukaryota</taxon>
        <taxon>Fungi</taxon>
        <taxon>Dikarya</taxon>
        <taxon>Ascomycota</taxon>
        <taxon>Pezizomycotina</taxon>
        <taxon>Sordariomycetes</taxon>
        <taxon>Xylariomycetidae</taxon>
        <taxon>Amphisphaeriales</taxon>
        <taxon>Apiosporaceae</taxon>
        <taxon>Neoarthrinium</taxon>
    </lineage>
</organism>
<reference evidence="3" key="1">
    <citation type="submission" date="2021-03" db="EMBL/GenBank/DDBJ databases">
        <title>Revisited historic fungal species revealed as producer of novel bioactive compounds through whole genome sequencing and comparative genomics.</title>
        <authorList>
            <person name="Vignolle G.A."/>
            <person name="Hochenegger N."/>
            <person name="Mach R.L."/>
            <person name="Mach-Aigner A.R."/>
            <person name="Javad Rahimi M."/>
            <person name="Salim K.A."/>
            <person name="Chan C.M."/>
            <person name="Lim L.B.L."/>
            <person name="Cai F."/>
            <person name="Druzhinina I.S."/>
            <person name="U'Ren J.M."/>
            <person name="Derntl C."/>
        </authorList>
    </citation>
    <scope>NUCLEOTIDE SEQUENCE</scope>
    <source>
        <strain evidence="3">TUCIM 5799</strain>
    </source>
</reference>
<evidence type="ECO:0000313" key="4">
    <source>
        <dbReference type="Proteomes" id="UP000829685"/>
    </source>
</evidence>
<gene>
    <name evidence="3" type="ORF">JX265_000313</name>
</gene>
<proteinExistence type="predicted"/>
<keyword evidence="4" id="KW-1185">Reference proteome</keyword>
<protein>
    <recommendedName>
        <fullName evidence="2">Protein kinase domain-containing protein</fullName>
    </recommendedName>
</protein>
<dbReference type="InterPro" id="IPR011009">
    <property type="entry name" value="Kinase-like_dom_sf"/>
</dbReference>